<dbReference type="InterPro" id="IPR050229">
    <property type="entry name" value="GlpE_sulfurtransferase"/>
</dbReference>
<keyword evidence="1" id="KW-0812">Transmembrane</keyword>
<dbReference type="SMART" id="SM00450">
    <property type="entry name" value="RHOD"/>
    <property type="match status" value="1"/>
</dbReference>
<proteinExistence type="predicted"/>
<name>A0A2T0XGU8_9BURK</name>
<dbReference type="PROSITE" id="PS50206">
    <property type="entry name" value="RHODANESE_3"/>
    <property type="match status" value="1"/>
</dbReference>
<feature type="domain" description="Rhodanese" evidence="2">
    <location>
        <begin position="69"/>
        <end position="157"/>
    </location>
</feature>
<comment type="caution">
    <text evidence="3">The sequence shown here is derived from an EMBL/GenBank/DDBJ whole genome shotgun (WGS) entry which is preliminary data.</text>
</comment>
<gene>
    <name evidence="3" type="ORF">BCM14_1844</name>
</gene>
<sequence>MSAFYNCYELCPESGANQPGLTVDFFLAPTNLVLIAVALGSGLLLAWPALAKGGAGGAISTTQAVLMMNQQHAVLVDVRPLELFNNGHIAQARSLPASDLPLKANSLPKNKPLIIVCDLGKSAVSAAAELKKLGFAEVSVLEGGLKAWGEAGLPITAKK</sequence>
<dbReference type="InterPro" id="IPR001763">
    <property type="entry name" value="Rhodanese-like_dom"/>
</dbReference>
<evidence type="ECO:0000313" key="4">
    <source>
        <dbReference type="Proteomes" id="UP000238308"/>
    </source>
</evidence>
<organism evidence="3 4">
    <name type="scientific">Jezberella montanilacus</name>
    <dbReference type="NCBI Taxonomy" id="323426"/>
    <lineage>
        <taxon>Bacteria</taxon>
        <taxon>Pseudomonadati</taxon>
        <taxon>Pseudomonadota</taxon>
        <taxon>Betaproteobacteria</taxon>
        <taxon>Burkholderiales</taxon>
        <taxon>Alcaligenaceae</taxon>
        <taxon>Jezberella</taxon>
    </lineage>
</organism>
<dbReference type="Pfam" id="PF00581">
    <property type="entry name" value="Rhodanese"/>
    <property type="match status" value="1"/>
</dbReference>
<evidence type="ECO:0000313" key="3">
    <source>
        <dbReference type="EMBL" id="PRY98127.1"/>
    </source>
</evidence>
<keyword evidence="4" id="KW-1185">Reference proteome</keyword>
<reference evidence="3 4" key="1">
    <citation type="submission" date="2018-03" db="EMBL/GenBank/DDBJ databases">
        <title>Genomic Encyclopedia of Type Strains, Phase III (KMG-III): the genomes of soil and plant-associated and newly described type strains.</title>
        <authorList>
            <person name="Whitman W."/>
        </authorList>
    </citation>
    <scope>NUCLEOTIDE SEQUENCE [LARGE SCALE GENOMIC DNA]</scope>
    <source>
        <strain evidence="3 4">MWH-P2sevCIIIb</strain>
    </source>
</reference>
<dbReference type="EMBL" id="PVTV01000013">
    <property type="protein sequence ID" value="PRY98127.1"/>
    <property type="molecule type" value="Genomic_DNA"/>
</dbReference>
<dbReference type="PANTHER" id="PTHR43031:SF18">
    <property type="entry name" value="RHODANESE-RELATED SULFURTRANSFERASES"/>
    <property type="match status" value="1"/>
</dbReference>
<keyword evidence="1" id="KW-0472">Membrane</keyword>
<protein>
    <submittedName>
        <fullName evidence="3">Rhodanese-related sulfurtransferase</fullName>
    </submittedName>
</protein>
<dbReference type="CDD" id="cd00158">
    <property type="entry name" value="RHOD"/>
    <property type="match status" value="1"/>
</dbReference>
<dbReference type="AlphaFoldDB" id="A0A2T0XGU8"/>
<evidence type="ECO:0000256" key="1">
    <source>
        <dbReference type="SAM" id="Phobius"/>
    </source>
</evidence>
<feature type="transmembrane region" description="Helical" evidence="1">
    <location>
        <begin position="25"/>
        <end position="47"/>
    </location>
</feature>
<accession>A0A2T0XGU8</accession>
<dbReference type="Gene3D" id="3.40.250.10">
    <property type="entry name" value="Rhodanese-like domain"/>
    <property type="match status" value="1"/>
</dbReference>
<dbReference type="SUPFAM" id="SSF52821">
    <property type="entry name" value="Rhodanese/Cell cycle control phosphatase"/>
    <property type="match status" value="1"/>
</dbReference>
<dbReference type="RefSeq" id="WP_106227681.1">
    <property type="nucleotide sequence ID" value="NZ_PVTV01000013.1"/>
</dbReference>
<dbReference type="InterPro" id="IPR036873">
    <property type="entry name" value="Rhodanese-like_dom_sf"/>
</dbReference>
<keyword evidence="3" id="KW-0808">Transferase</keyword>
<dbReference type="Proteomes" id="UP000238308">
    <property type="component" value="Unassembled WGS sequence"/>
</dbReference>
<evidence type="ECO:0000259" key="2">
    <source>
        <dbReference type="PROSITE" id="PS50206"/>
    </source>
</evidence>
<dbReference type="OrthoDB" id="1445766at2"/>
<dbReference type="PANTHER" id="PTHR43031">
    <property type="entry name" value="FAD-DEPENDENT OXIDOREDUCTASE"/>
    <property type="match status" value="1"/>
</dbReference>
<dbReference type="GO" id="GO:0016740">
    <property type="term" value="F:transferase activity"/>
    <property type="evidence" value="ECO:0007669"/>
    <property type="project" value="UniProtKB-KW"/>
</dbReference>
<keyword evidence="1" id="KW-1133">Transmembrane helix</keyword>